<dbReference type="InterPro" id="IPR001867">
    <property type="entry name" value="OmpR/PhoB-type_DNA-bd"/>
</dbReference>
<dbReference type="PROSITE" id="PS51755">
    <property type="entry name" value="OMPR_PHOB"/>
    <property type="match status" value="1"/>
</dbReference>
<protein>
    <submittedName>
        <fullName evidence="4">DNA-binding response regulator</fullName>
    </submittedName>
</protein>
<dbReference type="Gene3D" id="1.10.10.10">
    <property type="entry name" value="Winged helix-like DNA-binding domain superfamily/Winged helix DNA-binding domain"/>
    <property type="match status" value="1"/>
</dbReference>
<dbReference type="InterPro" id="IPR036388">
    <property type="entry name" value="WH-like_DNA-bd_sf"/>
</dbReference>
<dbReference type="RefSeq" id="WP_131830522.1">
    <property type="nucleotide sequence ID" value="NZ_MIJD01000437.1"/>
</dbReference>
<evidence type="ECO:0000313" key="4">
    <source>
        <dbReference type="EMBL" id="OPE46125.1"/>
    </source>
</evidence>
<dbReference type="EMBL" id="MIJD01000437">
    <property type="protein sequence ID" value="OPE46125.1"/>
    <property type="molecule type" value="Genomic_DNA"/>
</dbReference>
<dbReference type="GO" id="GO:0000160">
    <property type="term" value="P:phosphorelay signal transduction system"/>
    <property type="evidence" value="ECO:0007669"/>
    <property type="project" value="InterPro"/>
</dbReference>
<feature type="DNA-binding region" description="OmpR/PhoB-type" evidence="2">
    <location>
        <begin position="1"/>
        <end position="48"/>
    </location>
</feature>
<name>A0A1T3VVE3_9MYCO</name>
<accession>A0A1T3VVE3</accession>
<dbReference type="Pfam" id="PF00486">
    <property type="entry name" value="Trans_reg_C"/>
    <property type="match status" value="1"/>
</dbReference>
<reference evidence="4 5" key="1">
    <citation type="submission" date="2016-09" db="EMBL/GenBank/DDBJ databases">
        <title>genome sequences of unsequenced Mycobacteria.</title>
        <authorList>
            <person name="Greninger A.L."/>
            <person name="Jerome K.R."/>
            <person name="Mcnair B."/>
            <person name="Wallis C."/>
            <person name="Fang F."/>
        </authorList>
    </citation>
    <scope>NUCLEOTIDE SEQUENCE [LARGE SCALE GENOMIC DNA]</scope>
    <source>
        <strain evidence="4 5">BM1</strain>
    </source>
</reference>
<comment type="caution">
    <text evidence="4">The sequence shown here is derived from an EMBL/GenBank/DDBJ whole genome shotgun (WGS) entry which is preliminary data.</text>
</comment>
<evidence type="ECO:0000256" key="2">
    <source>
        <dbReference type="PROSITE-ProRule" id="PRU01091"/>
    </source>
</evidence>
<evidence type="ECO:0000313" key="5">
    <source>
        <dbReference type="Proteomes" id="UP000191039"/>
    </source>
</evidence>
<sequence length="49" mass="5461">RGLVWGYDFAADTNVVDVFIGYLRRKLEAGGAPRLLHTVRGVGFVLRTQ</sequence>
<gene>
    <name evidence="4" type="ORF">BV510_26860</name>
</gene>
<organism evidence="4 5">
    <name type="scientific">Mycolicibacterium diernhoferi</name>
    <dbReference type="NCBI Taxonomy" id="1801"/>
    <lineage>
        <taxon>Bacteria</taxon>
        <taxon>Bacillati</taxon>
        <taxon>Actinomycetota</taxon>
        <taxon>Actinomycetes</taxon>
        <taxon>Mycobacteriales</taxon>
        <taxon>Mycobacteriaceae</taxon>
        <taxon>Mycolicibacterium</taxon>
    </lineage>
</organism>
<keyword evidence="1 2" id="KW-0238">DNA-binding</keyword>
<dbReference type="AlphaFoldDB" id="A0A1T3VVE3"/>
<evidence type="ECO:0000259" key="3">
    <source>
        <dbReference type="PROSITE" id="PS51755"/>
    </source>
</evidence>
<dbReference type="GO" id="GO:0003677">
    <property type="term" value="F:DNA binding"/>
    <property type="evidence" value="ECO:0007669"/>
    <property type="project" value="UniProtKB-UniRule"/>
</dbReference>
<feature type="domain" description="OmpR/PhoB-type" evidence="3">
    <location>
        <begin position="1"/>
        <end position="48"/>
    </location>
</feature>
<feature type="non-terminal residue" evidence="4">
    <location>
        <position position="1"/>
    </location>
</feature>
<dbReference type="SUPFAM" id="SSF46894">
    <property type="entry name" value="C-terminal effector domain of the bipartite response regulators"/>
    <property type="match status" value="1"/>
</dbReference>
<dbReference type="InterPro" id="IPR016032">
    <property type="entry name" value="Sig_transdc_resp-reg_C-effctor"/>
</dbReference>
<evidence type="ECO:0000256" key="1">
    <source>
        <dbReference type="ARBA" id="ARBA00023125"/>
    </source>
</evidence>
<proteinExistence type="predicted"/>
<dbReference type="GO" id="GO:0006355">
    <property type="term" value="P:regulation of DNA-templated transcription"/>
    <property type="evidence" value="ECO:0007669"/>
    <property type="project" value="InterPro"/>
</dbReference>
<dbReference type="Proteomes" id="UP000191039">
    <property type="component" value="Unassembled WGS sequence"/>
</dbReference>
<dbReference type="CDD" id="cd00383">
    <property type="entry name" value="trans_reg_C"/>
    <property type="match status" value="1"/>
</dbReference>